<comment type="caution">
    <text evidence="10">The sequence shown here is derived from an EMBL/GenBank/DDBJ whole genome shotgun (WGS) entry which is preliminary data.</text>
</comment>
<evidence type="ECO:0000256" key="6">
    <source>
        <dbReference type="ARBA" id="ARBA00023242"/>
    </source>
</evidence>
<feature type="compositionally biased region" description="Basic and acidic residues" evidence="8">
    <location>
        <begin position="43"/>
        <end position="61"/>
    </location>
</feature>
<dbReference type="Pfam" id="PF04082">
    <property type="entry name" value="Fungal_trans"/>
    <property type="match status" value="1"/>
</dbReference>
<evidence type="ECO:0000313" key="10">
    <source>
        <dbReference type="EMBL" id="TDZ40778.1"/>
    </source>
</evidence>
<dbReference type="GO" id="GO:0006584">
    <property type="term" value="P:catecholamine metabolic process"/>
    <property type="evidence" value="ECO:0007669"/>
    <property type="project" value="UniProtKB-KW"/>
</dbReference>
<feature type="region of interest" description="Disordered" evidence="8">
    <location>
        <begin position="18"/>
        <end position="62"/>
    </location>
</feature>
<accession>A0A4R8QNV9</accession>
<name>A0A4R8QNV9_COLTR</name>
<keyword evidence="11" id="KW-1185">Reference proteome</keyword>
<keyword evidence="3 10" id="KW-0808">Transferase</keyword>
<protein>
    <recommendedName>
        <fullName evidence="1">catechol O-methyltransferase</fullName>
        <ecNumber evidence="1">2.1.1.6</ecNumber>
    </recommendedName>
</protein>
<dbReference type="InterPro" id="IPR002935">
    <property type="entry name" value="SAM_O-MeTrfase"/>
</dbReference>
<reference evidence="10 11" key="1">
    <citation type="submission" date="2018-12" db="EMBL/GenBank/DDBJ databases">
        <title>Genome sequence and assembly of Colletotrichum trifolii.</title>
        <authorList>
            <person name="Gan P."/>
            <person name="Shirasu K."/>
        </authorList>
    </citation>
    <scope>NUCLEOTIDE SEQUENCE [LARGE SCALE GENOMIC DNA]</scope>
    <source>
        <strain evidence="10 11">543-2</strain>
    </source>
</reference>
<dbReference type="EC" id="2.1.1.6" evidence="1"/>
<feature type="compositionally biased region" description="Polar residues" evidence="8">
    <location>
        <begin position="18"/>
        <end position="41"/>
    </location>
</feature>
<dbReference type="Proteomes" id="UP000295703">
    <property type="component" value="Unassembled WGS sequence"/>
</dbReference>
<dbReference type="STRING" id="5466.A0A4R8QNV9"/>
<dbReference type="GO" id="GO:0008270">
    <property type="term" value="F:zinc ion binding"/>
    <property type="evidence" value="ECO:0007669"/>
    <property type="project" value="InterPro"/>
</dbReference>
<dbReference type="Gene3D" id="3.40.50.150">
    <property type="entry name" value="Vaccinia Virus protein VP39"/>
    <property type="match status" value="1"/>
</dbReference>
<evidence type="ECO:0000256" key="3">
    <source>
        <dbReference type="ARBA" id="ARBA00022679"/>
    </source>
</evidence>
<evidence type="ECO:0000313" key="11">
    <source>
        <dbReference type="Proteomes" id="UP000295703"/>
    </source>
</evidence>
<evidence type="ECO:0000256" key="5">
    <source>
        <dbReference type="ARBA" id="ARBA00022939"/>
    </source>
</evidence>
<keyword evidence="6" id="KW-0539">Nucleus</keyword>
<dbReference type="CDD" id="cd12148">
    <property type="entry name" value="fungal_TF_MHR"/>
    <property type="match status" value="1"/>
</dbReference>
<keyword evidence="5" id="KW-0128">Catecholamine metabolism</keyword>
<dbReference type="AlphaFoldDB" id="A0A4R8QNV9"/>
<dbReference type="GO" id="GO:0008171">
    <property type="term" value="F:O-methyltransferase activity"/>
    <property type="evidence" value="ECO:0007669"/>
    <property type="project" value="InterPro"/>
</dbReference>
<evidence type="ECO:0000256" key="8">
    <source>
        <dbReference type="SAM" id="MobiDB-lite"/>
    </source>
</evidence>
<dbReference type="SUPFAM" id="SSF53335">
    <property type="entry name" value="S-adenosyl-L-methionine-dependent methyltransferases"/>
    <property type="match status" value="1"/>
</dbReference>
<evidence type="ECO:0000256" key="7">
    <source>
        <dbReference type="ARBA" id="ARBA00023453"/>
    </source>
</evidence>
<keyword evidence="4" id="KW-0949">S-adenosyl-L-methionine</keyword>
<dbReference type="GO" id="GO:0006351">
    <property type="term" value="P:DNA-templated transcription"/>
    <property type="evidence" value="ECO:0007669"/>
    <property type="project" value="InterPro"/>
</dbReference>
<dbReference type="GO" id="GO:0032259">
    <property type="term" value="P:methylation"/>
    <property type="evidence" value="ECO:0007669"/>
    <property type="project" value="UniProtKB-KW"/>
</dbReference>
<feature type="domain" description="Xylanolytic transcriptional activator regulatory" evidence="9">
    <location>
        <begin position="106"/>
        <end position="271"/>
    </location>
</feature>
<dbReference type="PANTHER" id="PTHR43836">
    <property type="entry name" value="CATECHOL O-METHYLTRANSFERASE 1-RELATED"/>
    <property type="match status" value="1"/>
</dbReference>
<dbReference type="EMBL" id="RYZW01000153">
    <property type="protein sequence ID" value="TDZ40778.1"/>
    <property type="molecule type" value="Genomic_DNA"/>
</dbReference>
<evidence type="ECO:0000259" key="9">
    <source>
        <dbReference type="Pfam" id="PF04082"/>
    </source>
</evidence>
<dbReference type="InterPro" id="IPR029063">
    <property type="entry name" value="SAM-dependent_MTases_sf"/>
</dbReference>
<evidence type="ECO:0000256" key="4">
    <source>
        <dbReference type="ARBA" id="ARBA00022691"/>
    </source>
</evidence>
<gene>
    <name evidence="10" type="ORF">CTRI78_v010108</name>
</gene>
<dbReference type="PROSITE" id="PS51682">
    <property type="entry name" value="SAM_OMT_I"/>
    <property type="match status" value="1"/>
</dbReference>
<sequence>MRPPEPLFYLQAEGLGLRSTQPLGSQTATLTNGPIQSSSPRPNAREDEDRSTPSQRWDDMLQRPAPRGYDTSCIQDSSFPLTLGPVMPLAELLELLPSRECCDYLISKYFTHISPLYSVIHGPTFQTQYYDFWTCPTDVSLSGLALLFVVCSLAINTVEPDDPAVTGLLSPASGGDHTTVALSRKFRAACLTCLSQDQFLVRHDLATLESLLVLIYAISHNEGVERGWVLLGSALNIGIATRCSTPEVGNPTRSEAERRRRCWAGILMLYTYQGILFRDMDLSFLLANSAAKSASASGMGQPSDMFLTDFKLRLFRLSNQICGKTSVSTHLDEDSLVHFDDEIAREQSEWDATFLVNGAPSILDTASYAHWCILQTYAHQLYLLIHRPFHRRQSSSFRAPSREACLRSSAALIDLHRQFYELPRLRSYRWLVNGMTSFNALQGAAALASCLLDEAGDPRVPEYTDMLVGVVTRVEGLRNASPVCARAFPVLRHLQNHVLERLNEDNLGNQAVHDWLNIDWLNPESYDWDGREQTVVDYILSKKDELSGQPHAILAAIDEWSEDNQILMTVGSRPERGGKVIEAISEAKPRVMVELGGYIGYSTIKFASAVRQAGGLRYISLEFNAHYAELARSLVSLAGLDDFVEVMVGPAAQSLAKLAAQNVRIDLLFIDHAQELYASDLKLAEELGLVGAGAWVVADNISGPATREYVYAMEADDDAGDGINKTKTYQSFVSYFLLPTGTKDGIMTSRRL</sequence>
<evidence type="ECO:0000256" key="2">
    <source>
        <dbReference type="ARBA" id="ARBA00022603"/>
    </source>
</evidence>
<evidence type="ECO:0000256" key="1">
    <source>
        <dbReference type="ARBA" id="ARBA00012880"/>
    </source>
</evidence>
<keyword evidence="2 10" id="KW-0489">Methyltransferase</keyword>
<dbReference type="InterPro" id="IPR007219">
    <property type="entry name" value="XnlR_reg_dom"/>
</dbReference>
<dbReference type="PANTHER" id="PTHR43836:SF2">
    <property type="entry name" value="CATECHOL O-METHYLTRANSFERASE 1-RELATED"/>
    <property type="match status" value="1"/>
</dbReference>
<proteinExistence type="inferred from homology"/>
<dbReference type="Pfam" id="PF13578">
    <property type="entry name" value="Methyltransf_24"/>
    <property type="match status" value="1"/>
</dbReference>
<organism evidence="10 11">
    <name type="scientific">Colletotrichum trifolii</name>
    <dbReference type="NCBI Taxonomy" id="5466"/>
    <lineage>
        <taxon>Eukaryota</taxon>
        <taxon>Fungi</taxon>
        <taxon>Dikarya</taxon>
        <taxon>Ascomycota</taxon>
        <taxon>Pezizomycotina</taxon>
        <taxon>Sordariomycetes</taxon>
        <taxon>Hypocreomycetidae</taxon>
        <taxon>Glomerellales</taxon>
        <taxon>Glomerellaceae</taxon>
        <taxon>Colletotrichum</taxon>
        <taxon>Colletotrichum orbiculare species complex</taxon>
    </lineage>
</organism>
<dbReference type="GO" id="GO:0003677">
    <property type="term" value="F:DNA binding"/>
    <property type="evidence" value="ECO:0007669"/>
    <property type="project" value="InterPro"/>
</dbReference>
<comment type="similarity">
    <text evidence="7">Belongs to the class I-like SAM-binding methyltransferase superfamily. Cation-dependent O-methyltransferase family.</text>
</comment>